<sequence length="91" mass="10424">MNDGCQQVSNGVTGQSQTFGAAKRVKQQQRTELLRGDNWDGNSWFLYSTHRKAHGQFLRIFPRRWWGSNLLFVGSRGFITLYSEISRTPSG</sequence>
<evidence type="ECO:0000313" key="2">
    <source>
        <dbReference type="EMBL" id="OJJ02932.1"/>
    </source>
</evidence>
<evidence type="ECO:0000256" key="1">
    <source>
        <dbReference type="SAM" id="MobiDB-lite"/>
    </source>
</evidence>
<reference evidence="3" key="1">
    <citation type="journal article" date="2017" name="Genome Biol.">
        <title>Comparative genomics reveals high biological diversity and specific adaptations in the industrially and medically important fungal genus Aspergillus.</title>
        <authorList>
            <person name="de Vries R.P."/>
            <person name="Riley R."/>
            <person name="Wiebenga A."/>
            <person name="Aguilar-Osorio G."/>
            <person name="Amillis S."/>
            <person name="Uchima C.A."/>
            <person name="Anderluh G."/>
            <person name="Asadollahi M."/>
            <person name="Askin M."/>
            <person name="Barry K."/>
            <person name="Battaglia E."/>
            <person name="Bayram O."/>
            <person name="Benocci T."/>
            <person name="Braus-Stromeyer S.A."/>
            <person name="Caldana C."/>
            <person name="Canovas D."/>
            <person name="Cerqueira G.C."/>
            <person name="Chen F."/>
            <person name="Chen W."/>
            <person name="Choi C."/>
            <person name="Clum A."/>
            <person name="Dos Santos R.A."/>
            <person name="Damasio A.R."/>
            <person name="Diallinas G."/>
            <person name="Emri T."/>
            <person name="Fekete E."/>
            <person name="Flipphi M."/>
            <person name="Freyberg S."/>
            <person name="Gallo A."/>
            <person name="Gournas C."/>
            <person name="Habgood R."/>
            <person name="Hainaut M."/>
            <person name="Harispe M.L."/>
            <person name="Henrissat B."/>
            <person name="Hilden K.S."/>
            <person name="Hope R."/>
            <person name="Hossain A."/>
            <person name="Karabika E."/>
            <person name="Karaffa L."/>
            <person name="Karanyi Z."/>
            <person name="Krasevec N."/>
            <person name="Kuo A."/>
            <person name="Kusch H."/>
            <person name="LaButti K."/>
            <person name="Lagendijk E.L."/>
            <person name="Lapidus A."/>
            <person name="Levasseur A."/>
            <person name="Lindquist E."/>
            <person name="Lipzen A."/>
            <person name="Logrieco A.F."/>
            <person name="MacCabe A."/>
            <person name="Maekelae M.R."/>
            <person name="Malavazi I."/>
            <person name="Melin P."/>
            <person name="Meyer V."/>
            <person name="Mielnichuk N."/>
            <person name="Miskei M."/>
            <person name="Molnar A.P."/>
            <person name="Mule G."/>
            <person name="Ngan C.Y."/>
            <person name="Orejas M."/>
            <person name="Orosz E."/>
            <person name="Ouedraogo J.P."/>
            <person name="Overkamp K.M."/>
            <person name="Park H.-S."/>
            <person name="Perrone G."/>
            <person name="Piumi F."/>
            <person name="Punt P.J."/>
            <person name="Ram A.F."/>
            <person name="Ramon A."/>
            <person name="Rauscher S."/>
            <person name="Record E."/>
            <person name="Riano-Pachon D.M."/>
            <person name="Robert V."/>
            <person name="Roehrig J."/>
            <person name="Ruller R."/>
            <person name="Salamov A."/>
            <person name="Salih N.S."/>
            <person name="Samson R.A."/>
            <person name="Sandor E."/>
            <person name="Sanguinetti M."/>
            <person name="Schuetze T."/>
            <person name="Sepcic K."/>
            <person name="Shelest E."/>
            <person name="Sherlock G."/>
            <person name="Sophianopoulou V."/>
            <person name="Squina F.M."/>
            <person name="Sun H."/>
            <person name="Susca A."/>
            <person name="Todd R.B."/>
            <person name="Tsang A."/>
            <person name="Unkles S.E."/>
            <person name="van de Wiele N."/>
            <person name="van Rossen-Uffink D."/>
            <person name="Oliveira J.V."/>
            <person name="Vesth T.C."/>
            <person name="Visser J."/>
            <person name="Yu J.-H."/>
            <person name="Zhou M."/>
            <person name="Andersen M.R."/>
            <person name="Archer D.B."/>
            <person name="Baker S.E."/>
            <person name="Benoit I."/>
            <person name="Brakhage A.A."/>
            <person name="Braus G.H."/>
            <person name="Fischer R."/>
            <person name="Frisvad J.C."/>
            <person name="Goldman G.H."/>
            <person name="Houbraken J."/>
            <person name="Oakley B."/>
            <person name="Pocsi I."/>
            <person name="Scazzocchio C."/>
            <person name="Seiboth B."/>
            <person name="vanKuyk P.A."/>
            <person name="Wortman J."/>
            <person name="Dyer P.S."/>
            <person name="Grigoriev I.V."/>
        </authorList>
    </citation>
    <scope>NUCLEOTIDE SEQUENCE [LARGE SCALE GENOMIC DNA]</scope>
    <source>
        <strain evidence="3">CBS 583.65</strain>
    </source>
</reference>
<gene>
    <name evidence="2" type="ORF">ASPVEDRAFT_42463</name>
</gene>
<feature type="region of interest" description="Disordered" evidence="1">
    <location>
        <begin position="1"/>
        <end position="24"/>
    </location>
</feature>
<proteinExistence type="predicted"/>
<protein>
    <submittedName>
        <fullName evidence="2">Uncharacterized protein</fullName>
    </submittedName>
</protein>
<dbReference type="VEuPathDB" id="FungiDB:ASPVEDRAFT_42463"/>
<evidence type="ECO:0000313" key="3">
    <source>
        <dbReference type="Proteomes" id="UP000184073"/>
    </source>
</evidence>
<dbReference type="GeneID" id="63728105"/>
<name>A0A1L9PN74_ASPVE</name>
<accession>A0A1L9PN74</accession>
<feature type="compositionally biased region" description="Polar residues" evidence="1">
    <location>
        <begin position="1"/>
        <end position="19"/>
    </location>
</feature>
<dbReference type="RefSeq" id="XP_040668694.1">
    <property type="nucleotide sequence ID" value="XM_040812594.1"/>
</dbReference>
<dbReference type="Proteomes" id="UP000184073">
    <property type="component" value="Unassembled WGS sequence"/>
</dbReference>
<organism evidence="2 3">
    <name type="scientific">Aspergillus versicolor CBS 583.65</name>
    <dbReference type="NCBI Taxonomy" id="1036611"/>
    <lineage>
        <taxon>Eukaryota</taxon>
        <taxon>Fungi</taxon>
        <taxon>Dikarya</taxon>
        <taxon>Ascomycota</taxon>
        <taxon>Pezizomycotina</taxon>
        <taxon>Eurotiomycetes</taxon>
        <taxon>Eurotiomycetidae</taxon>
        <taxon>Eurotiales</taxon>
        <taxon>Aspergillaceae</taxon>
        <taxon>Aspergillus</taxon>
        <taxon>Aspergillus subgen. Nidulantes</taxon>
    </lineage>
</organism>
<dbReference type="AlphaFoldDB" id="A0A1L9PN74"/>
<dbReference type="EMBL" id="KV878129">
    <property type="protein sequence ID" value="OJJ02932.1"/>
    <property type="molecule type" value="Genomic_DNA"/>
</dbReference>
<keyword evidence="3" id="KW-1185">Reference proteome</keyword>